<keyword evidence="3" id="KW-1185">Reference proteome</keyword>
<evidence type="ECO:0000313" key="3">
    <source>
        <dbReference type="Proteomes" id="UP001595528"/>
    </source>
</evidence>
<dbReference type="InterPro" id="IPR029063">
    <property type="entry name" value="SAM-dependent_MTases_sf"/>
</dbReference>
<feature type="domain" description="Methyltransferase type 11" evidence="1">
    <location>
        <begin position="32"/>
        <end position="117"/>
    </location>
</feature>
<dbReference type="RefSeq" id="WP_379898803.1">
    <property type="nucleotide sequence ID" value="NZ_JBHRTR010000015.1"/>
</dbReference>
<dbReference type="EMBL" id="JBHRTR010000015">
    <property type="protein sequence ID" value="MFC3226697.1"/>
    <property type="molecule type" value="Genomic_DNA"/>
</dbReference>
<accession>A0ABV7KXH4</accession>
<dbReference type="GO" id="GO:0032259">
    <property type="term" value="P:methylation"/>
    <property type="evidence" value="ECO:0007669"/>
    <property type="project" value="UniProtKB-KW"/>
</dbReference>
<protein>
    <submittedName>
        <fullName evidence="2">Class I SAM-dependent methyltransferase</fullName>
    </submittedName>
</protein>
<gene>
    <name evidence="2" type="ORF">ACFOGJ_05605</name>
</gene>
<dbReference type="Gene3D" id="3.40.50.150">
    <property type="entry name" value="Vaccinia Virus protein VP39"/>
    <property type="match status" value="1"/>
</dbReference>
<organism evidence="2 3">
    <name type="scientific">Marinibaculum pumilum</name>
    <dbReference type="NCBI Taxonomy" id="1766165"/>
    <lineage>
        <taxon>Bacteria</taxon>
        <taxon>Pseudomonadati</taxon>
        <taxon>Pseudomonadota</taxon>
        <taxon>Alphaproteobacteria</taxon>
        <taxon>Rhodospirillales</taxon>
        <taxon>Rhodospirillaceae</taxon>
        <taxon>Marinibaculum</taxon>
    </lineage>
</organism>
<dbReference type="GO" id="GO:0008168">
    <property type="term" value="F:methyltransferase activity"/>
    <property type="evidence" value="ECO:0007669"/>
    <property type="project" value="UniProtKB-KW"/>
</dbReference>
<name>A0ABV7KXH4_9PROT</name>
<reference evidence="3" key="1">
    <citation type="journal article" date="2019" name="Int. J. Syst. Evol. Microbiol.">
        <title>The Global Catalogue of Microorganisms (GCM) 10K type strain sequencing project: providing services to taxonomists for standard genome sequencing and annotation.</title>
        <authorList>
            <consortium name="The Broad Institute Genomics Platform"/>
            <consortium name="The Broad Institute Genome Sequencing Center for Infectious Disease"/>
            <person name="Wu L."/>
            <person name="Ma J."/>
        </authorList>
    </citation>
    <scope>NUCLEOTIDE SEQUENCE [LARGE SCALE GENOMIC DNA]</scope>
    <source>
        <strain evidence="3">KCTC 42964</strain>
    </source>
</reference>
<dbReference type="Pfam" id="PF08241">
    <property type="entry name" value="Methyltransf_11"/>
    <property type="match status" value="1"/>
</dbReference>
<sequence length="234" mass="24901">MGQPQGRPAGADRVSGLGAVSAAVQPTLTVLHVGCGPPNPNALPAALRTQNWRELRLDANAEMQPDIVASITDMRQVSDGSMDAVYSSHNLEHVFPHEAPLALAEFCRVLKPDGLCLLLCPDLQTIGQMIAEGRLLEPIYHSAAGPISPIDMLYGHRASMAAGNLYMAHRNGFSAASLTQLMQEAGFAKVAVTRDPARFSLWGLGFRIDIGDELVARCQANLGIGHPALPPPRG</sequence>
<evidence type="ECO:0000259" key="1">
    <source>
        <dbReference type="Pfam" id="PF08241"/>
    </source>
</evidence>
<comment type="caution">
    <text evidence="2">The sequence shown here is derived from an EMBL/GenBank/DDBJ whole genome shotgun (WGS) entry which is preliminary data.</text>
</comment>
<keyword evidence="2" id="KW-0808">Transferase</keyword>
<dbReference type="SUPFAM" id="SSF53335">
    <property type="entry name" value="S-adenosyl-L-methionine-dependent methyltransferases"/>
    <property type="match status" value="1"/>
</dbReference>
<dbReference type="InterPro" id="IPR013216">
    <property type="entry name" value="Methyltransf_11"/>
</dbReference>
<evidence type="ECO:0000313" key="2">
    <source>
        <dbReference type="EMBL" id="MFC3226697.1"/>
    </source>
</evidence>
<dbReference type="Proteomes" id="UP001595528">
    <property type="component" value="Unassembled WGS sequence"/>
</dbReference>
<proteinExistence type="predicted"/>
<keyword evidence="2" id="KW-0489">Methyltransferase</keyword>